<feature type="transmembrane region" description="Helical" evidence="14">
    <location>
        <begin position="455"/>
        <end position="481"/>
    </location>
</feature>
<evidence type="ECO:0000256" key="11">
    <source>
        <dbReference type="ARBA" id="ARBA00023136"/>
    </source>
</evidence>
<protein>
    <recommendedName>
        <fullName evidence="12">Trk system potassium uptake protein</fullName>
    </recommendedName>
</protein>
<feature type="binding site" evidence="13">
    <location>
        <position position="436"/>
    </location>
    <ligand>
        <name>K(+)</name>
        <dbReference type="ChEBI" id="CHEBI:29103"/>
    </ligand>
</feature>
<dbReference type="GO" id="GO:0015379">
    <property type="term" value="F:potassium:chloride symporter activity"/>
    <property type="evidence" value="ECO:0007669"/>
    <property type="project" value="InterPro"/>
</dbReference>
<keyword evidence="6 12" id="KW-0633">Potassium transport</keyword>
<evidence type="ECO:0000313" key="15">
    <source>
        <dbReference type="EMBL" id="PDH41134.1"/>
    </source>
</evidence>
<feature type="transmembrane region" description="Helical" evidence="14">
    <location>
        <begin position="237"/>
        <end position="260"/>
    </location>
</feature>
<feature type="transmembrane region" description="Helical" evidence="14">
    <location>
        <begin position="183"/>
        <end position="202"/>
    </location>
</feature>
<feature type="binding site" evidence="13">
    <location>
        <position position="113"/>
    </location>
    <ligand>
        <name>K(+)</name>
        <dbReference type="ChEBI" id="CHEBI:29103"/>
    </ligand>
</feature>
<evidence type="ECO:0000256" key="10">
    <source>
        <dbReference type="ARBA" id="ARBA00023065"/>
    </source>
</evidence>
<evidence type="ECO:0000256" key="6">
    <source>
        <dbReference type="ARBA" id="ARBA00022538"/>
    </source>
</evidence>
<feature type="transmembrane region" description="Helical" evidence="14">
    <location>
        <begin position="12"/>
        <end position="32"/>
    </location>
</feature>
<keyword evidence="10 12" id="KW-0406">Ion transport</keyword>
<comment type="subcellular location">
    <subcellularLocation>
        <location evidence="1 12">Cell inner membrane</location>
        <topology evidence="1 12">Multi-pass membrane protein</topology>
    </subcellularLocation>
</comment>
<dbReference type="AlphaFoldDB" id="A0A2A5WY74"/>
<reference evidence="15 16" key="1">
    <citation type="submission" date="2017-08" db="EMBL/GenBank/DDBJ databases">
        <title>Fine stratification of microbial communities through a metagenomic profile of the photic zone.</title>
        <authorList>
            <person name="Haro-Moreno J.M."/>
            <person name="Lopez-Perez M."/>
            <person name="De La Torre J."/>
            <person name="Picazo A."/>
            <person name="Camacho A."/>
            <person name="Rodriguez-Valera F."/>
        </authorList>
    </citation>
    <scope>NUCLEOTIDE SEQUENCE [LARGE SCALE GENOMIC DNA]</scope>
    <source>
        <strain evidence="15">MED-G24</strain>
    </source>
</reference>
<evidence type="ECO:0000256" key="2">
    <source>
        <dbReference type="ARBA" id="ARBA00009137"/>
    </source>
</evidence>
<feature type="binding site" evidence="13">
    <location>
        <position position="319"/>
    </location>
    <ligand>
        <name>K(+)</name>
        <dbReference type="ChEBI" id="CHEBI:29103"/>
    </ligand>
</feature>
<feature type="transmembrane region" description="Helical" evidence="14">
    <location>
        <begin position="38"/>
        <end position="58"/>
    </location>
</feature>
<feature type="binding site" evidence="13">
    <location>
        <position position="318"/>
    </location>
    <ligand>
        <name>K(+)</name>
        <dbReference type="ChEBI" id="CHEBI:29103"/>
    </ligand>
</feature>
<feature type="binding site" evidence="13">
    <location>
        <position position="221"/>
    </location>
    <ligand>
        <name>K(+)</name>
        <dbReference type="ChEBI" id="CHEBI:29103"/>
    </ligand>
</feature>
<dbReference type="GO" id="GO:0046872">
    <property type="term" value="F:metal ion binding"/>
    <property type="evidence" value="ECO:0007669"/>
    <property type="project" value="UniProtKB-KW"/>
</dbReference>
<keyword evidence="13" id="KW-0479">Metal-binding</keyword>
<feature type="transmembrane region" description="Helical" evidence="14">
    <location>
        <begin position="137"/>
        <end position="162"/>
    </location>
</feature>
<evidence type="ECO:0000256" key="5">
    <source>
        <dbReference type="ARBA" id="ARBA00022519"/>
    </source>
</evidence>
<comment type="similarity">
    <text evidence="2 12">Belongs to the TrkH potassium transport family.</text>
</comment>
<dbReference type="InterPro" id="IPR004772">
    <property type="entry name" value="TrkH"/>
</dbReference>
<feature type="binding site" evidence="13">
    <location>
        <position position="435"/>
    </location>
    <ligand>
        <name>K(+)</name>
        <dbReference type="ChEBI" id="CHEBI:29103"/>
    </ligand>
</feature>
<comment type="caution">
    <text evidence="15">The sequence shown here is derived from an EMBL/GenBank/DDBJ whole genome shotgun (WGS) entry which is preliminary data.</text>
</comment>
<dbReference type="PANTHER" id="PTHR32024">
    <property type="entry name" value="TRK SYSTEM POTASSIUM UPTAKE PROTEIN TRKG-RELATED"/>
    <property type="match status" value="1"/>
</dbReference>
<keyword evidence="4 12" id="KW-1003">Cell membrane</keyword>
<evidence type="ECO:0000256" key="13">
    <source>
        <dbReference type="PIRSR" id="PIRSR006247-1"/>
    </source>
</evidence>
<dbReference type="Proteomes" id="UP000219327">
    <property type="component" value="Unassembled WGS sequence"/>
</dbReference>
<dbReference type="PIRSF" id="PIRSF006247">
    <property type="entry name" value="TrkH"/>
    <property type="match status" value="1"/>
</dbReference>
<dbReference type="NCBIfam" id="TIGR00933">
    <property type="entry name" value="2a38"/>
    <property type="match status" value="1"/>
</dbReference>
<keyword evidence="9 14" id="KW-1133">Transmembrane helix</keyword>
<evidence type="ECO:0000256" key="8">
    <source>
        <dbReference type="ARBA" id="ARBA00022958"/>
    </source>
</evidence>
<evidence type="ECO:0000256" key="1">
    <source>
        <dbReference type="ARBA" id="ARBA00004429"/>
    </source>
</evidence>
<dbReference type="InterPro" id="IPR003445">
    <property type="entry name" value="Cat_transpt"/>
</dbReference>
<feature type="transmembrane region" description="Helical" evidence="14">
    <location>
        <begin position="70"/>
        <end position="90"/>
    </location>
</feature>
<keyword evidence="3 12" id="KW-0813">Transport</keyword>
<feature type="binding site" evidence="13">
    <location>
        <position position="112"/>
    </location>
    <ligand>
        <name>K(+)</name>
        <dbReference type="ChEBI" id="CHEBI:29103"/>
    </ligand>
</feature>
<dbReference type="GO" id="GO:0005886">
    <property type="term" value="C:plasma membrane"/>
    <property type="evidence" value="ECO:0007669"/>
    <property type="project" value="UniProtKB-SubCell"/>
</dbReference>
<feature type="binding site" evidence="13">
    <location>
        <position position="222"/>
    </location>
    <ligand>
        <name>K(+)</name>
        <dbReference type="ChEBI" id="CHEBI:29103"/>
    </ligand>
</feature>
<evidence type="ECO:0000256" key="12">
    <source>
        <dbReference type="PIRNR" id="PIRNR006247"/>
    </source>
</evidence>
<organism evidence="15 16">
    <name type="scientific">OM182 bacterium MED-G24</name>
    <dbReference type="NCBI Taxonomy" id="1986255"/>
    <lineage>
        <taxon>Bacteria</taxon>
        <taxon>Pseudomonadati</taxon>
        <taxon>Pseudomonadota</taxon>
        <taxon>Gammaproteobacteria</taxon>
        <taxon>OMG group</taxon>
        <taxon>OM182 clade</taxon>
    </lineage>
</organism>
<sequence>MPHLRIALKILGILLTLFSGTLLLPLAVSWLYDDGVLVVFKDTFLLIFSVGVLLWIPFARDQTEMHIKDGFLVTFLFYLALGLVGALPFIQVTQIEITVADAIFESFSGLTTTGATVLTGLDQLPPSLLFYRQQLQWLGGMGIIVLAVAILPMLGIGGMQLYRAETPGPVKDSKLTPRIKQTALALWSIYIGLTAACAFGYWVAGMSLFDAICHSFSTVAIGGFSTHDASIGYFNSAAIESIAVVFMVLSGVNFGLHFFALNDRSFTHYFKDEEVVFYLSILGIAVITVTVILLLQSDREFIEALRASVFQVVSIFTTTGFVTEDFSTWPSLLPYVIFFGAFTGACAGSTGGGIKVMRVLLICKQGLRETYRLIHPNAIFPIKLNKRPVPNRIVEAIWGYFAIYVLAFLFMHLAMIACGLDFTSAFSAVGASINNLGPGLADVAAHYGDISDPAKLILCFAMILGRLEIFTLLVLFTPMFWRR</sequence>
<feature type="transmembrane region" description="Helical" evidence="14">
    <location>
        <begin position="335"/>
        <end position="354"/>
    </location>
</feature>
<accession>A0A2A5WY74</accession>
<evidence type="ECO:0000256" key="4">
    <source>
        <dbReference type="ARBA" id="ARBA00022475"/>
    </source>
</evidence>
<evidence type="ECO:0000256" key="9">
    <source>
        <dbReference type="ARBA" id="ARBA00022989"/>
    </source>
</evidence>
<keyword evidence="5 12" id="KW-0997">Cell inner membrane</keyword>
<evidence type="ECO:0000313" key="16">
    <source>
        <dbReference type="Proteomes" id="UP000219327"/>
    </source>
</evidence>
<feature type="transmembrane region" description="Helical" evidence="14">
    <location>
        <begin position="275"/>
        <end position="295"/>
    </location>
</feature>
<dbReference type="Pfam" id="PF02386">
    <property type="entry name" value="TrkH"/>
    <property type="match status" value="1"/>
</dbReference>
<name>A0A2A5WY74_9GAMM</name>
<keyword evidence="7 14" id="KW-0812">Transmembrane</keyword>
<gene>
    <name evidence="15" type="ORF">CNE99_02335</name>
</gene>
<proteinExistence type="inferred from homology"/>
<feature type="transmembrane region" description="Helical" evidence="14">
    <location>
        <begin position="396"/>
        <end position="417"/>
    </location>
</feature>
<keyword evidence="8 12" id="KW-0630">Potassium</keyword>
<keyword evidence="11 12" id="KW-0472">Membrane</keyword>
<dbReference type="PANTHER" id="PTHR32024:SF2">
    <property type="entry name" value="TRK SYSTEM POTASSIUM UPTAKE PROTEIN TRKG-RELATED"/>
    <property type="match status" value="1"/>
</dbReference>
<evidence type="ECO:0000256" key="14">
    <source>
        <dbReference type="SAM" id="Phobius"/>
    </source>
</evidence>
<comment type="function">
    <text evidence="12">Low-affinity potassium transport system. Interacts with Trk system potassium uptake protein TrkA.</text>
</comment>
<evidence type="ECO:0000256" key="3">
    <source>
        <dbReference type="ARBA" id="ARBA00022448"/>
    </source>
</evidence>
<evidence type="ECO:0000256" key="7">
    <source>
        <dbReference type="ARBA" id="ARBA00022692"/>
    </source>
</evidence>
<dbReference type="EMBL" id="NTKD01000006">
    <property type="protein sequence ID" value="PDH41134.1"/>
    <property type="molecule type" value="Genomic_DNA"/>
</dbReference>